<feature type="transmembrane region" description="Helical" evidence="8">
    <location>
        <begin position="148"/>
        <end position="172"/>
    </location>
</feature>
<accession>A0A0N5AJ35</accession>
<feature type="transmembrane region" description="Helical" evidence="8">
    <location>
        <begin position="42"/>
        <end position="62"/>
    </location>
</feature>
<name>A0A0N5AJ35_9BILA</name>
<keyword evidence="5" id="KW-0675">Receptor</keyword>
<keyword evidence="7" id="KW-0807">Transducer</keyword>
<dbReference type="GO" id="GO:0004930">
    <property type="term" value="F:G protein-coupled receptor activity"/>
    <property type="evidence" value="ECO:0007669"/>
    <property type="project" value="UniProtKB-KW"/>
</dbReference>
<evidence type="ECO:0000313" key="10">
    <source>
        <dbReference type="WBParaSite" id="SMUV_0000445601-mRNA-1"/>
    </source>
</evidence>
<evidence type="ECO:0000256" key="3">
    <source>
        <dbReference type="ARBA" id="ARBA00022692"/>
    </source>
</evidence>
<protein>
    <submittedName>
        <fullName evidence="10">G_PROTEIN_RECEP_F1_2 domain-containing protein</fullName>
    </submittedName>
</protein>
<dbReference type="Proteomes" id="UP000046393">
    <property type="component" value="Unplaced"/>
</dbReference>
<keyword evidence="5" id="KW-0297">G-protein coupled receptor</keyword>
<keyword evidence="3 8" id="KW-0812">Transmembrane</keyword>
<proteinExistence type="predicted"/>
<dbReference type="GO" id="GO:0005886">
    <property type="term" value="C:plasma membrane"/>
    <property type="evidence" value="ECO:0007669"/>
    <property type="project" value="UniProtKB-SubCell"/>
</dbReference>
<sequence length="344" mass="38747">MDEQILKICERITITDDYKDALERHQEAHETSKAVLTISSGLSIMSFICSSAAFALVVIAMTTKRLPRHKYSIVSSRTLSDSIYSISVITFSFVANKETATFFVLLLFVLCSTFGLIHLGLSHFAIIALKQTNSQNLDCFQFLTLRKLLTVIVLLWILSALYCIAFISLAAVIATPKYSIEICTYRACQKPLLIISLCFIGILAVGCTLYYIAVAQTLRNVYKNEKIYSKVMITRQKLFDFLSYGGHILIFAITSSFIFIGTAYILKSAWIYDKLRIFNGCQIVNYINAAIRSENLAGAAVLLYCCRIILDSVLLIATDPTNFLPWILNRDQKVVTFKLVYCKQ</sequence>
<evidence type="ECO:0000313" key="9">
    <source>
        <dbReference type="Proteomes" id="UP000046393"/>
    </source>
</evidence>
<dbReference type="AlphaFoldDB" id="A0A0N5AJ35"/>
<feature type="transmembrane region" description="Helical" evidence="8">
    <location>
        <begin position="192"/>
        <end position="213"/>
    </location>
</feature>
<evidence type="ECO:0000256" key="7">
    <source>
        <dbReference type="ARBA" id="ARBA00023224"/>
    </source>
</evidence>
<keyword evidence="4 8" id="KW-1133">Transmembrane helix</keyword>
<evidence type="ECO:0000256" key="8">
    <source>
        <dbReference type="SAM" id="Phobius"/>
    </source>
</evidence>
<keyword evidence="9" id="KW-1185">Reference proteome</keyword>
<evidence type="ECO:0000256" key="2">
    <source>
        <dbReference type="ARBA" id="ARBA00022475"/>
    </source>
</evidence>
<feature type="transmembrane region" description="Helical" evidence="8">
    <location>
        <begin position="102"/>
        <end position="128"/>
    </location>
</feature>
<keyword evidence="6 8" id="KW-0472">Membrane</keyword>
<dbReference type="WBParaSite" id="SMUV_0000445601-mRNA-1">
    <property type="protein sequence ID" value="SMUV_0000445601-mRNA-1"/>
    <property type="gene ID" value="SMUV_0000445601"/>
</dbReference>
<dbReference type="PANTHER" id="PTHR37441:SF7">
    <property type="entry name" value="G-PROTEIN COUPLED RECEPTORS FAMILY 1 PROFILE DOMAIN-CONTAINING PROTEIN"/>
    <property type="match status" value="1"/>
</dbReference>
<dbReference type="PANTHER" id="PTHR37441">
    <property type="entry name" value="PROTEIN CBG16518"/>
    <property type="match status" value="1"/>
</dbReference>
<dbReference type="InterPro" id="IPR040435">
    <property type="entry name" value="Put_GPCR_Chromadorea"/>
</dbReference>
<evidence type="ECO:0000256" key="1">
    <source>
        <dbReference type="ARBA" id="ARBA00004651"/>
    </source>
</evidence>
<evidence type="ECO:0000256" key="6">
    <source>
        <dbReference type="ARBA" id="ARBA00023136"/>
    </source>
</evidence>
<feature type="transmembrane region" description="Helical" evidence="8">
    <location>
        <begin position="244"/>
        <end position="266"/>
    </location>
</feature>
<comment type="subcellular location">
    <subcellularLocation>
        <location evidence="1">Cell membrane</location>
        <topology evidence="1">Multi-pass membrane protein</topology>
    </subcellularLocation>
</comment>
<evidence type="ECO:0000256" key="5">
    <source>
        <dbReference type="ARBA" id="ARBA00023040"/>
    </source>
</evidence>
<keyword evidence="2" id="KW-1003">Cell membrane</keyword>
<organism evidence="9 10">
    <name type="scientific">Syphacia muris</name>
    <dbReference type="NCBI Taxonomy" id="451379"/>
    <lineage>
        <taxon>Eukaryota</taxon>
        <taxon>Metazoa</taxon>
        <taxon>Ecdysozoa</taxon>
        <taxon>Nematoda</taxon>
        <taxon>Chromadorea</taxon>
        <taxon>Rhabditida</taxon>
        <taxon>Spirurina</taxon>
        <taxon>Oxyuridomorpha</taxon>
        <taxon>Oxyuroidea</taxon>
        <taxon>Oxyuridae</taxon>
        <taxon>Syphacia</taxon>
    </lineage>
</organism>
<reference evidence="10" key="1">
    <citation type="submission" date="2017-02" db="UniProtKB">
        <authorList>
            <consortium name="WormBaseParasite"/>
        </authorList>
    </citation>
    <scope>IDENTIFICATION</scope>
</reference>
<evidence type="ECO:0000256" key="4">
    <source>
        <dbReference type="ARBA" id="ARBA00022989"/>
    </source>
</evidence>